<dbReference type="AlphaFoldDB" id="A0A133XNU3"/>
<dbReference type="RefSeq" id="WP_066880240.1">
    <property type="nucleotide sequence ID" value="NZ_LODL01000005.1"/>
</dbReference>
<dbReference type="PANTHER" id="PTHR47199">
    <property type="entry name" value="PHOTOSYSTEM II STABILITY/ASSEMBLY FACTOR HCF136, CHLOROPLASTIC"/>
    <property type="match status" value="1"/>
</dbReference>
<evidence type="ECO:0000313" key="5">
    <source>
        <dbReference type="EMBL" id="KXB32595.1"/>
    </source>
</evidence>
<feature type="domain" description="Photosynthesis system II assembly factor Ycf48/Hcf136-like" evidence="4">
    <location>
        <begin position="57"/>
        <end position="117"/>
    </location>
</feature>
<keyword evidence="5" id="KW-0378">Hydrolase</keyword>
<comment type="caution">
    <text evidence="5">The sequence shown here is derived from an EMBL/GenBank/DDBJ whole genome shotgun (WGS) entry which is preliminary data.</text>
</comment>
<feature type="chain" id="PRO_5007459912" evidence="3">
    <location>
        <begin position="24"/>
        <end position="357"/>
    </location>
</feature>
<evidence type="ECO:0000256" key="2">
    <source>
        <dbReference type="ARBA" id="ARBA00023276"/>
    </source>
</evidence>
<gene>
    <name evidence="5" type="ORF">AT959_01365</name>
</gene>
<protein>
    <submittedName>
        <fullName evidence="5">Glycosyl hydrolase</fullName>
    </submittedName>
</protein>
<dbReference type="STRING" id="281362.AT959_01365"/>
<accession>A0A133XNU3</accession>
<dbReference type="GO" id="GO:0009523">
    <property type="term" value="C:photosystem II"/>
    <property type="evidence" value="ECO:0007669"/>
    <property type="project" value="UniProtKB-KW"/>
</dbReference>
<dbReference type="GO" id="GO:0015979">
    <property type="term" value="P:photosynthesis"/>
    <property type="evidence" value="ECO:0007669"/>
    <property type="project" value="UniProtKB-KW"/>
</dbReference>
<keyword evidence="3" id="KW-0732">Signal</keyword>
<keyword evidence="2" id="KW-0604">Photosystem II</keyword>
<dbReference type="Pfam" id="PF14870">
    <property type="entry name" value="PSII_BNR"/>
    <property type="match status" value="2"/>
</dbReference>
<evidence type="ECO:0000256" key="3">
    <source>
        <dbReference type="SAM" id="SignalP"/>
    </source>
</evidence>
<proteinExistence type="predicted"/>
<dbReference type="InterPro" id="IPR015943">
    <property type="entry name" value="WD40/YVTN_repeat-like_dom_sf"/>
</dbReference>
<dbReference type="GO" id="GO:0016787">
    <property type="term" value="F:hydrolase activity"/>
    <property type="evidence" value="ECO:0007669"/>
    <property type="project" value="UniProtKB-KW"/>
</dbReference>
<name>A0A133XNU3_9RHOO</name>
<evidence type="ECO:0000259" key="4">
    <source>
        <dbReference type="Pfam" id="PF14870"/>
    </source>
</evidence>
<sequence length="357" mass="37278">MNIRSIILPVIALTLGLPLSATADGFRDALDTPARQSPFAAKTLLNGVTNAGHRVVAVGQRGHIVYSDDAGKSWQQAQVPVSSDLVAVSFPTPAKGWAVGHDGIVLHSADGGATWARQLDGRGAGKIMTDFYAAQAAKGNLGAPEAAAALIDEAGRIAAQGAENPFLDVWFADENNGFIVGAFNLIFRTADGGKTWEPWYHRTANPNRLHFYAMRQVGNSLYLVGEQGSVQKLDAGGGRFVALETGYRGTFFGVTGSDGAVIVHGLRGHAFRSLDGGASWQKIETGLQDGVTGSSVCGEGRIVLVSQAGRMLLSDNSGASFRPVKLEQAVPASAVACLGRDVSVIAGARGVRAQAIQ</sequence>
<evidence type="ECO:0000256" key="1">
    <source>
        <dbReference type="ARBA" id="ARBA00022531"/>
    </source>
</evidence>
<dbReference type="Proteomes" id="UP000070186">
    <property type="component" value="Unassembled WGS sequence"/>
</dbReference>
<feature type="signal peptide" evidence="3">
    <location>
        <begin position="1"/>
        <end position="23"/>
    </location>
</feature>
<reference evidence="5 6" key="1">
    <citation type="submission" date="2015-12" db="EMBL/GenBank/DDBJ databases">
        <title>Nitrous oxide reduction kinetics distinguish bacteria harboring typical versus atypical NosZ.</title>
        <authorList>
            <person name="Yoon S."/>
            <person name="Nissen S."/>
            <person name="Park D."/>
            <person name="Sanford R.A."/>
            <person name="Loeffler F.E."/>
        </authorList>
    </citation>
    <scope>NUCLEOTIDE SEQUENCE [LARGE SCALE GENOMIC DNA]</scope>
    <source>
        <strain evidence="5 6">ATCC BAA-841</strain>
    </source>
</reference>
<evidence type="ECO:0000313" key="6">
    <source>
        <dbReference type="Proteomes" id="UP000070186"/>
    </source>
</evidence>
<dbReference type="SUPFAM" id="SSF110296">
    <property type="entry name" value="Oligoxyloglucan reducing end-specific cellobiohydrolase"/>
    <property type="match status" value="1"/>
</dbReference>
<feature type="domain" description="Photosynthesis system II assembly factor Ycf48/Hcf136-like" evidence="4">
    <location>
        <begin position="163"/>
        <end position="232"/>
    </location>
</feature>
<keyword evidence="6" id="KW-1185">Reference proteome</keyword>
<dbReference type="PANTHER" id="PTHR47199:SF2">
    <property type="entry name" value="PHOTOSYSTEM II STABILITY_ASSEMBLY FACTOR HCF136, CHLOROPLASTIC"/>
    <property type="match status" value="1"/>
</dbReference>
<keyword evidence="1" id="KW-0602">Photosynthesis</keyword>
<organism evidence="5 6">
    <name type="scientific">Dechloromonas denitrificans</name>
    <dbReference type="NCBI Taxonomy" id="281362"/>
    <lineage>
        <taxon>Bacteria</taxon>
        <taxon>Pseudomonadati</taxon>
        <taxon>Pseudomonadota</taxon>
        <taxon>Betaproteobacteria</taxon>
        <taxon>Rhodocyclales</taxon>
        <taxon>Azonexaceae</taxon>
        <taxon>Dechloromonas</taxon>
    </lineage>
</organism>
<dbReference type="EMBL" id="LODL01000005">
    <property type="protein sequence ID" value="KXB32595.1"/>
    <property type="molecule type" value="Genomic_DNA"/>
</dbReference>
<dbReference type="InterPro" id="IPR028203">
    <property type="entry name" value="PSII_CF48-like_dom"/>
</dbReference>
<dbReference type="Gene3D" id="2.130.10.10">
    <property type="entry name" value="YVTN repeat-like/Quinoprotein amine dehydrogenase"/>
    <property type="match status" value="2"/>
</dbReference>